<accession>A0A1H0E6P8</accession>
<dbReference type="FunFam" id="3.30.70.270:FF:000001">
    <property type="entry name" value="Diguanylate cyclase domain protein"/>
    <property type="match status" value="1"/>
</dbReference>
<dbReference type="InterPro" id="IPR050469">
    <property type="entry name" value="Diguanylate_Cyclase"/>
</dbReference>
<feature type="transmembrane region" description="Helical" evidence="4">
    <location>
        <begin position="39"/>
        <end position="57"/>
    </location>
</feature>
<dbReference type="NCBIfam" id="TIGR00254">
    <property type="entry name" value="GGDEF"/>
    <property type="match status" value="1"/>
</dbReference>
<dbReference type="Pfam" id="PF00990">
    <property type="entry name" value="GGDEF"/>
    <property type="match status" value="1"/>
</dbReference>
<dbReference type="EMBL" id="FNII01000008">
    <property type="protein sequence ID" value="SDN78064.1"/>
    <property type="molecule type" value="Genomic_DNA"/>
</dbReference>
<dbReference type="OrthoDB" id="9812260at2"/>
<keyword evidence="4" id="KW-1133">Transmembrane helix</keyword>
<organism evidence="6 7">
    <name type="scientific">Vreelandella arcis</name>
    <dbReference type="NCBI Taxonomy" id="416873"/>
    <lineage>
        <taxon>Bacteria</taxon>
        <taxon>Pseudomonadati</taxon>
        <taxon>Pseudomonadota</taxon>
        <taxon>Gammaproteobacteria</taxon>
        <taxon>Oceanospirillales</taxon>
        <taxon>Halomonadaceae</taxon>
        <taxon>Vreelandella</taxon>
    </lineage>
</organism>
<feature type="transmembrane region" description="Helical" evidence="4">
    <location>
        <begin position="63"/>
        <end position="83"/>
    </location>
</feature>
<keyword evidence="4" id="KW-0472">Membrane</keyword>
<evidence type="ECO:0000313" key="6">
    <source>
        <dbReference type="EMBL" id="SDN78064.1"/>
    </source>
</evidence>
<dbReference type="CDD" id="cd01949">
    <property type="entry name" value="GGDEF"/>
    <property type="match status" value="1"/>
</dbReference>
<feature type="domain" description="GGDEF" evidence="5">
    <location>
        <begin position="253"/>
        <end position="390"/>
    </location>
</feature>
<dbReference type="InterPro" id="IPR043128">
    <property type="entry name" value="Rev_trsase/Diguanyl_cyclase"/>
</dbReference>
<proteinExistence type="predicted"/>
<dbReference type="Proteomes" id="UP000199677">
    <property type="component" value="Unassembled WGS sequence"/>
</dbReference>
<comment type="catalytic activity">
    <reaction evidence="3">
        <text>2 GTP = 3',3'-c-di-GMP + 2 diphosphate</text>
        <dbReference type="Rhea" id="RHEA:24898"/>
        <dbReference type="ChEBI" id="CHEBI:33019"/>
        <dbReference type="ChEBI" id="CHEBI:37565"/>
        <dbReference type="ChEBI" id="CHEBI:58805"/>
        <dbReference type="EC" id="2.7.7.65"/>
    </reaction>
</comment>
<feature type="transmembrane region" description="Helical" evidence="4">
    <location>
        <begin position="170"/>
        <end position="190"/>
    </location>
</feature>
<sequence>MYRLTPYYRQLSQPAGDSTVRQQYDLDRHDERLRSLKRVCAWLALFYFTYTLVDIYLLPEAAWRSIVLRFGLVGPPTLLLFAYFKRPVSIRRKELAAVCQGCLGTLVWCMILISANTPDVLNYYYAGLVFILVLTIVATPPFEQSLYGTLFVFATLYITIWFLPEVTLHYILLHLSVGIPILVLSLMANYRFSAESLRLYLEKNSVDALRQELAKRNTELERISYIDPLTGLANRRVLARHADELHKKIEPNQIITIIIADVDHFKAFNDYYGHAEGDSCLRAVAKAISAACDKEDVVCRFGGEEFLVLRSEHSPQMDSAIDTAENIRQAVADLAIPHQAAQEGKVTLSIGVCTGPLDPGVGLNSLINAADVALYAAKREGRNRVRYGNPSDAALALLAPQSPVTPTI</sequence>
<dbReference type="InterPro" id="IPR029787">
    <property type="entry name" value="Nucleotide_cyclase"/>
</dbReference>
<dbReference type="GO" id="GO:0043709">
    <property type="term" value="P:cell adhesion involved in single-species biofilm formation"/>
    <property type="evidence" value="ECO:0007669"/>
    <property type="project" value="TreeGrafter"/>
</dbReference>
<comment type="cofactor">
    <cofactor evidence="1">
        <name>Mg(2+)</name>
        <dbReference type="ChEBI" id="CHEBI:18420"/>
    </cofactor>
</comment>
<dbReference type="STRING" id="416873.SAMN04487951_10841"/>
<dbReference type="Gene3D" id="3.30.70.270">
    <property type="match status" value="1"/>
</dbReference>
<feature type="transmembrane region" description="Helical" evidence="4">
    <location>
        <begin position="121"/>
        <end position="139"/>
    </location>
</feature>
<dbReference type="EC" id="2.7.7.65" evidence="2"/>
<name>A0A1H0E6P8_9GAMM</name>
<dbReference type="RefSeq" id="WP_089706309.1">
    <property type="nucleotide sequence ID" value="NZ_FNII01000008.1"/>
</dbReference>
<feature type="transmembrane region" description="Helical" evidence="4">
    <location>
        <begin position="146"/>
        <end position="164"/>
    </location>
</feature>
<dbReference type="GO" id="GO:0052621">
    <property type="term" value="F:diguanylate cyclase activity"/>
    <property type="evidence" value="ECO:0007669"/>
    <property type="project" value="UniProtKB-EC"/>
</dbReference>
<dbReference type="GO" id="GO:0005886">
    <property type="term" value="C:plasma membrane"/>
    <property type="evidence" value="ECO:0007669"/>
    <property type="project" value="TreeGrafter"/>
</dbReference>
<dbReference type="SUPFAM" id="SSF55073">
    <property type="entry name" value="Nucleotide cyclase"/>
    <property type="match status" value="1"/>
</dbReference>
<evidence type="ECO:0000259" key="5">
    <source>
        <dbReference type="PROSITE" id="PS50887"/>
    </source>
</evidence>
<keyword evidence="7" id="KW-1185">Reference proteome</keyword>
<dbReference type="PANTHER" id="PTHR45138">
    <property type="entry name" value="REGULATORY COMPONENTS OF SENSORY TRANSDUCTION SYSTEM"/>
    <property type="match status" value="1"/>
</dbReference>
<reference evidence="7" key="1">
    <citation type="submission" date="2016-10" db="EMBL/GenBank/DDBJ databases">
        <authorList>
            <person name="Varghese N."/>
            <person name="Submissions S."/>
        </authorList>
    </citation>
    <scope>NUCLEOTIDE SEQUENCE [LARGE SCALE GENOMIC DNA]</scope>
    <source>
        <strain evidence="7">CGMCC 1.6494</strain>
    </source>
</reference>
<protein>
    <recommendedName>
        <fullName evidence="2">diguanylate cyclase</fullName>
        <ecNumber evidence="2">2.7.7.65</ecNumber>
    </recommendedName>
</protein>
<dbReference type="GO" id="GO:1902201">
    <property type="term" value="P:negative regulation of bacterial-type flagellum-dependent cell motility"/>
    <property type="evidence" value="ECO:0007669"/>
    <property type="project" value="TreeGrafter"/>
</dbReference>
<evidence type="ECO:0000256" key="4">
    <source>
        <dbReference type="SAM" id="Phobius"/>
    </source>
</evidence>
<keyword evidence="4" id="KW-0812">Transmembrane</keyword>
<dbReference type="PANTHER" id="PTHR45138:SF9">
    <property type="entry name" value="DIGUANYLATE CYCLASE DGCM-RELATED"/>
    <property type="match status" value="1"/>
</dbReference>
<dbReference type="SMART" id="SM00267">
    <property type="entry name" value="GGDEF"/>
    <property type="match status" value="1"/>
</dbReference>
<evidence type="ECO:0000256" key="1">
    <source>
        <dbReference type="ARBA" id="ARBA00001946"/>
    </source>
</evidence>
<evidence type="ECO:0000313" key="7">
    <source>
        <dbReference type="Proteomes" id="UP000199677"/>
    </source>
</evidence>
<dbReference type="InterPro" id="IPR000160">
    <property type="entry name" value="GGDEF_dom"/>
</dbReference>
<gene>
    <name evidence="6" type="ORF">SAMN04487951_10841</name>
</gene>
<dbReference type="PROSITE" id="PS50887">
    <property type="entry name" value="GGDEF"/>
    <property type="match status" value="1"/>
</dbReference>
<evidence type="ECO:0000256" key="2">
    <source>
        <dbReference type="ARBA" id="ARBA00012528"/>
    </source>
</evidence>
<evidence type="ECO:0000256" key="3">
    <source>
        <dbReference type="ARBA" id="ARBA00034247"/>
    </source>
</evidence>
<dbReference type="AlphaFoldDB" id="A0A1H0E6P8"/>